<accession>A0A811KQW4</accession>
<feature type="region of interest" description="Disordered" evidence="2">
    <location>
        <begin position="428"/>
        <end position="449"/>
    </location>
</feature>
<dbReference type="GO" id="GO:0032982">
    <property type="term" value="C:myosin filament"/>
    <property type="evidence" value="ECO:0007669"/>
    <property type="project" value="TreeGrafter"/>
</dbReference>
<dbReference type="PANTHER" id="PTHR45615">
    <property type="entry name" value="MYOSIN HEAVY CHAIN, NON-MUSCLE"/>
    <property type="match status" value="1"/>
</dbReference>
<keyword evidence="4" id="KW-1185">Reference proteome</keyword>
<reference evidence="3" key="1">
    <citation type="submission" date="2020-09" db="EMBL/GenBank/DDBJ databases">
        <authorList>
            <person name="Kikuchi T."/>
        </authorList>
    </citation>
    <scope>NUCLEOTIDE SEQUENCE</scope>
    <source>
        <strain evidence="3">SH1</strain>
    </source>
</reference>
<feature type="region of interest" description="Disordered" evidence="2">
    <location>
        <begin position="345"/>
        <end position="384"/>
    </location>
</feature>
<evidence type="ECO:0000313" key="4">
    <source>
        <dbReference type="Proteomes" id="UP000614601"/>
    </source>
</evidence>
<dbReference type="OrthoDB" id="2505895at2759"/>
<feature type="compositionally biased region" description="Acidic residues" evidence="2">
    <location>
        <begin position="787"/>
        <end position="806"/>
    </location>
</feature>
<feature type="region of interest" description="Disordered" evidence="2">
    <location>
        <begin position="53"/>
        <end position="76"/>
    </location>
</feature>
<name>A0A811KQW4_9BILA</name>
<feature type="region of interest" description="Disordered" evidence="2">
    <location>
        <begin position="136"/>
        <end position="169"/>
    </location>
</feature>
<dbReference type="Gene3D" id="1.10.287.1490">
    <property type="match status" value="1"/>
</dbReference>
<sequence>MMDSEELRNLMTPHLFLNSLNNPDNPTFDTNPLSLLPPANLLNFPFLFQQLNNHLTSPPTPPQPATQSSHKSSADAKFHGRHSIWRHFKVQRELNVYKCEVGLCTATYTWPPSTTVAGRHLRDKHPEVYNQVLNEETERRNRKRAAECSKDGECHSPPTSTHSSSDLTHVSDLNQSSLDLPSPQVFSPDSIKRLKYDDDLLSRLSQQFLHDQVQVINPIGLDYMLCKQESEDDKREKVMSADYEWPAKKPSVDPALICEIDRLREQETAQKMKIQKMTENLNDFKEDIENLRARNDLLEKKGATVDDEIGVFQAKLNQLEAEKSKVEQQLKEATVNLNKKSAELHEVKEQNSELRNQVSRTKRELSEFADDQTRTASESELSQLKKSKRDLEQKLAELEDELDEVVSKNELLEQNVTRLNLAMERMKNENSREANSREEELNELRSQHQRRVRTYEEQIVDLSENYNNVQRQLKQMEQKSRLFETTHSTYSFETQSSNNYKREYKKTAAMLKDTQNLLAMERQKSDKALLIKKLRAQLDEAEEGKMAAVRSKFSLENELSELNLEIDTLKGAKKVLEEKNRDLFNEKSHVISASKDLEEQLATVLRDYRNAVLQTEADSRLITQQSQMIAELESNKQELTQQLAEAQSQVAYLKSHFVEGHKLTVLERSLVDVKSRLEYEKAEKVKYETSANRLQDEVDRMEDQINELQRTVSRQQEVVIKHKRELANEAEVNRELKKREEEMSNKYKKSRDEMDQIQSEHAQTSSDLTLALRRIDALQAALNANSDVEEDDDRDDFTDEETEADGPSESLELNDSDATKVEETSENGKHEQAQPITA</sequence>
<dbReference type="GO" id="GO:0005737">
    <property type="term" value="C:cytoplasm"/>
    <property type="evidence" value="ECO:0007669"/>
    <property type="project" value="TreeGrafter"/>
</dbReference>
<feature type="compositionally biased region" description="Basic and acidic residues" evidence="2">
    <location>
        <begin position="136"/>
        <end position="154"/>
    </location>
</feature>
<dbReference type="GO" id="GO:0031032">
    <property type="term" value="P:actomyosin structure organization"/>
    <property type="evidence" value="ECO:0007669"/>
    <property type="project" value="TreeGrafter"/>
</dbReference>
<gene>
    <name evidence="3" type="ORF">BOKJ2_LOCUS8104</name>
</gene>
<feature type="compositionally biased region" description="Basic and acidic residues" evidence="2">
    <location>
        <begin position="736"/>
        <end position="754"/>
    </location>
</feature>
<protein>
    <recommendedName>
        <fullName evidence="5">BED-type domain-containing protein</fullName>
    </recommendedName>
</protein>
<dbReference type="PANTHER" id="PTHR45615:SF36">
    <property type="entry name" value="MYOSIN HEAVY CHAIN-LIKE, ISOFORM B-RELATED"/>
    <property type="match status" value="1"/>
</dbReference>
<dbReference type="GO" id="GO:0016460">
    <property type="term" value="C:myosin II complex"/>
    <property type="evidence" value="ECO:0007669"/>
    <property type="project" value="TreeGrafter"/>
</dbReference>
<dbReference type="EMBL" id="CAJFDH010000004">
    <property type="protein sequence ID" value="CAD5218894.1"/>
    <property type="molecule type" value="Genomic_DNA"/>
</dbReference>
<feature type="region of interest" description="Disordered" evidence="2">
    <location>
        <begin position="783"/>
        <end position="838"/>
    </location>
</feature>
<dbReference type="GO" id="GO:0051015">
    <property type="term" value="F:actin filament binding"/>
    <property type="evidence" value="ECO:0007669"/>
    <property type="project" value="TreeGrafter"/>
</dbReference>
<organism evidence="3 4">
    <name type="scientific">Bursaphelenchus okinawaensis</name>
    <dbReference type="NCBI Taxonomy" id="465554"/>
    <lineage>
        <taxon>Eukaryota</taxon>
        <taxon>Metazoa</taxon>
        <taxon>Ecdysozoa</taxon>
        <taxon>Nematoda</taxon>
        <taxon>Chromadorea</taxon>
        <taxon>Rhabditida</taxon>
        <taxon>Tylenchina</taxon>
        <taxon>Tylenchomorpha</taxon>
        <taxon>Aphelenchoidea</taxon>
        <taxon>Aphelenchoididae</taxon>
        <taxon>Bursaphelenchus</taxon>
    </lineage>
</organism>
<evidence type="ECO:0008006" key="5">
    <source>
        <dbReference type="Google" id="ProtNLM"/>
    </source>
</evidence>
<feature type="compositionally biased region" description="Low complexity" evidence="2">
    <location>
        <begin position="155"/>
        <end position="169"/>
    </location>
</feature>
<feature type="compositionally biased region" description="Polar residues" evidence="2">
    <location>
        <begin position="756"/>
        <end position="766"/>
    </location>
</feature>
<dbReference type="Proteomes" id="UP000614601">
    <property type="component" value="Unassembled WGS sequence"/>
</dbReference>
<feature type="compositionally biased region" description="Basic and acidic residues" evidence="2">
    <location>
        <begin position="817"/>
        <end position="832"/>
    </location>
</feature>
<feature type="region of interest" description="Disordered" evidence="2">
    <location>
        <begin position="736"/>
        <end position="766"/>
    </location>
</feature>
<evidence type="ECO:0000256" key="2">
    <source>
        <dbReference type="SAM" id="MobiDB-lite"/>
    </source>
</evidence>
<evidence type="ECO:0000256" key="1">
    <source>
        <dbReference type="SAM" id="Coils"/>
    </source>
</evidence>
<feature type="compositionally biased region" description="Basic and acidic residues" evidence="2">
    <location>
        <begin position="428"/>
        <end position="446"/>
    </location>
</feature>
<dbReference type="EMBL" id="CAJFCW020000004">
    <property type="protein sequence ID" value="CAG9112074.1"/>
    <property type="molecule type" value="Genomic_DNA"/>
</dbReference>
<evidence type="ECO:0000313" key="3">
    <source>
        <dbReference type="EMBL" id="CAD5218894.1"/>
    </source>
</evidence>
<dbReference type="Proteomes" id="UP000783686">
    <property type="component" value="Unassembled WGS sequence"/>
</dbReference>
<feature type="coiled-coil region" evidence="1">
    <location>
        <begin position="531"/>
        <end position="586"/>
    </location>
</feature>
<proteinExistence type="predicted"/>
<comment type="caution">
    <text evidence="3">The sequence shown here is derived from an EMBL/GenBank/DDBJ whole genome shotgun (WGS) entry which is preliminary data.</text>
</comment>
<keyword evidence="1" id="KW-0175">Coiled coil</keyword>
<dbReference type="AlphaFoldDB" id="A0A811KQW4"/>